<organism evidence="3">
    <name type="scientific">Cacopsylla melanoneura</name>
    <dbReference type="NCBI Taxonomy" id="428564"/>
    <lineage>
        <taxon>Eukaryota</taxon>
        <taxon>Metazoa</taxon>
        <taxon>Ecdysozoa</taxon>
        <taxon>Arthropoda</taxon>
        <taxon>Hexapoda</taxon>
        <taxon>Insecta</taxon>
        <taxon>Pterygota</taxon>
        <taxon>Neoptera</taxon>
        <taxon>Paraneoptera</taxon>
        <taxon>Hemiptera</taxon>
        <taxon>Sternorrhyncha</taxon>
        <taxon>Psylloidea</taxon>
        <taxon>Psyllidae</taxon>
        <taxon>Psyllinae</taxon>
        <taxon>Cacopsylla</taxon>
    </lineage>
</organism>
<feature type="compositionally biased region" description="Basic and acidic residues" evidence="1">
    <location>
        <begin position="27"/>
        <end position="41"/>
    </location>
</feature>
<feature type="region of interest" description="Disordered" evidence="1">
    <location>
        <begin position="22"/>
        <end position="58"/>
    </location>
</feature>
<reference evidence="3" key="1">
    <citation type="submission" date="2021-05" db="EMBL/GenBank/DDBJ databases">
        <authorList>
            <person name="Alioto T."/>
            <person name="Alioto T."/>
            <person name="Gomez Garrido J."/>
        </authorList>
    </citation>
    <scope>NUCLEOTIDE SEQUENCE</scope>
</reference>
<name>A0A8D9BME8_9HEMI</name>
<accession>A0A8D9BME8</accession>
<proteinExistence type="predicted"/>
<evidence type="ECO:0000256" key="1">
    <source>
        <dbReference type="SAM" id="MobiDB-lite"/>
    </source>
</evidence>
<feature type="compositionally biased region" description="Acidic residues" evidence="1">
    <location>
        <begin position="42"/>
        <end position="54"/>
    </location>
</feature>
<keyword evidence="2" id="KW-0732">Signal</keyword>
<dbReference type="EMBL" id="HBUF01656401">
    <property type="protein sequence ID" value="CAG6787863.1"/>
    <property type="molecule type" value="Transcribed_RNA"/>
</dbReference>
<dbReference type="EMBL" id="HBUF01656400">
    <property type="protein sequence ID" value="CAG6787860.1"/>
    <property type="molecule type" value="Transcribed_RNA"/>
</dbReference>
<feature type="signal peptide" evidence="2">
    <location>
        <begin position="1"/>
        <end position="23"/>
    </location>
</feature>
<feature type="chain" id="PRO_5036262861" evidence="2">
    <location>
        <begin position="24"/>
        <end position="337"/>
    </location>
</feature>
<dbReference type="AlphaFoldDB" id="A0A8D9BME8"/>
<protein>
    <submittedName>
        <fullName evidence="3">Uncharacterized protein</fullName>
    </submittedName>
</protein>
<evidence type="ECO:0000256" key="2">
    <source>
        <dbReference type="SAM" id="SignalP"/>
    </source>
</evidence>
<evidence type="ECO:0000313" key="3">
    <source>
        <dbReference type="EMBL" id="CAG6787863.1"/>
    </source>
</evidence>
<dbReference type="EMBL" id="HBUF01656402">
    <property type="protein sequence ID" value="CAG6787865.1"/>
    <property type="molecule type" value="Transcribed_RNA"/>
</dbReference>
<sequence>MRLIVSICVVILLLDHSYSGTNAGPLDHTEHESESPERTDPVESEDETSEDNTDADVPLSQYERNMNVKWKDIEHNKNFIEFKTIGQQCKRLIVKYRKRIVHVQDMSLTNLKEPKKCKTAQDTRDIVEKALEYWKKHLNAIVNGVRTDLVKIANVFIIYFKLMVARCEIFAPHGAVVFNSLFDNVINETEVLNIKSEQKDDNVRTLNNAIRYLSGKFNPAEVFQEKLEELTVDNGDDFEDNLKEAVKQVTSIGKILVEMVDALEDTTFKGLKIYFHVMLIFQAHKTVFHDDNFKGQREAIGDAPDFNEEIRTGIRLSKNIKAIDMMYLKTKKKSMII</sequence>
<dbReference type="EMBL" id="HBUF01656399">
    <property type="protein sequence ID" value="CAG6787858.1"/>
    <property type="molecule type" value="Transcribed_RNA"/>
</dbReference>